<dbReference type="NCBIfam" id="NF006506">
    <property type="entry name" value="PRK08942.1"/>
    <property type="match status" value="1"/>
</dbReference>
<comment type="caution">
    <text evidence="18">The sequence shown here is derived from an EMBL/GenBank/DDBJ whole genome shotgun (WGS) entry which is preliminary data.</text>
</comment>
<dbReference type="GO" id="GO:0005737">
    <property type="term" value="C:cytoplasm"/>
    <property type="evidence" value="ECO:0007669"/>
    <property type="project" value="UniProtKB-SubCell"/>
</dbReference>
<evidence type="ECO:0000256" key="1">
    <source>
        <dbReference type="ARBA" id="ARBA00001226"/>
    </source>
</evidence>
<evidence type="ECO:0000256" key="13">
    <source>
        <dbReference type="ARBA" id="ARBA00061616"/>
    </source>
</evidence>
<evidence type="ECO:0000256" key="16">
    <source>
        <dbReference type="PIRSR" id="PIRSR004682-3"/>
    </source>
</evidence>
<evidence type="ECO:0000256" key="10">
    <source>
        <dbReference type="ARBA" id="ARBA00022833"/>
    </source>
</evidence>
<feature type="binding site" evidence="17">
    <location>
        <position position="126"/>
    </location>
    <ligand>
        <name>Mg(2+)</name>
        <dbReference type="ChEBI" id="CHEBI:18420"/>
    </ligand>
</feature>
<evidence type="ECO:0000256" key="15">
    <source>
        <dbReference type="PIRSR" id="PIRSR004682-1"/>
    </source>
</evidence>
<evidence type="ECO:0000256" key="12">
    <source>
        <dbReference type="ARBA" id="ARBA00023277"/>
    </source>
</evidence>
<keyword evidence="8 17" id="KW-0479">Metal-binding</keyword>
<comment type="cofactor">
    <cofactor evidence="3 17">
        <name>Zn(2+)</name>
        <dbReference type="ChEBI" id="CHEBI:29105"/>
    </cofactor>
</comment>
<name>A0A0R2S7J4_9GAMM</name>
<evidence type="ECO:0000256" key="2">
    <source>
        <dbReference type="ARBA" id="ARBA00001946"/>
    </source>
</evidence>
<evidence type="ECO:0000256" key="4">
    <source>
        <dbReference type="ARBA" id="ARBA00004496"/>
    </source>
</evidence>
<keyword evidence="11 17" id="KW-0460">Magnesium</keyword>
<dbReference type="Pfam" id="PF13242">
    <property type="entry name" value="Hydrolase_like"/>
    <property type="match status" value="1"/>
</dbReference>
<feature type="binding site" evidence="17">
    <location>
        <position position="9"/>
    </location>
    <ligand>
        <name>Mg(2+)</name>
        <dbReference type="ChEBI" id="CHEBI:18420"/>
    </ligand>
</feature>
<evidence type="ECO:0000256" key="6">
    <source>
        <dbReference type="ARBA" id="ARBA00011245"/>
    </source>
</evidence>
<evidence type="ECO:0000313" key="18">
    <source>
        <dbReference type="EMBL" id="KRO70833.1"/>
    </source>
</evidence>
<dbReference type="AlphaFoldDB" id="A0A0R2S7J4"/>
<feature type="binding site" evidence="17">
    <location>
        <position position="91"/>
    </location>
    <ligand>
        <name>Zn(2+)</name>
        <dbReference type="ChEBI" id="CHEBI:29105"/>
    </ligand>
</feature>
<dbReference type="InterPro" id="IPR006549">
    <property type="entry name" value="HAD-SF_hydro_IIIA"/>
</dbReference>
<dbReference type="GO" id="GO:0034200">
    <property type="term" value="F:D-glycero-beta-D-manno-heptose 1,7-bisphosphate 7-phosphatase activity"/>
    <property type="evidence" value="ECO:0007669"/>
    <property type="project" value="UniProtKB-EC"/>
</dbReference>
<dbReference type="GO" id="GO:0046872">
    <property type="term" value="F:metal ion binding"/>
    <property type="evidence" value="ECO:0007669"/>
    <property type="project" value="UniProtKB-KW"/>
</dbReference>
<dbReference type="PANTHER" id="PTHR42891">
    <property type="entry name" value="D-GLYCERO-BETA-D-MANNO-HEPTOSE-1,7-BISPHOSPHATE 7-PHOSPHATASE"/>
    <property type="match status" value="1"/>
</dbReference>
<evidence type="ECO:0000256" key="14">
    <source>
        <dbReference type="PIRNR" id="PIRNR004682"/>
    </source>
</evidence>
<dbReference type="GO" id="GO:0005975">
    <property type="term" value="P:carbohydrate metabolic process"/>
    <property type="evidence" value="ECO:0007669"/>
    <property type="project" value="InterPro"/>
</dbReference>
<comment type="cofactor">
    <cofactor evidence="2 17">
        <name>Mg(2+)</name>
        <dbReference type="ChEBI" id="CHEBI:18420"/>
    </cofactor>
</comment>
<dbReference type="PANTHER" id="PTHR42891:SF1">
    <property type="entry name" value="D-GLYCERO-BETA-D-MANNO-HEPTOSE-1,7-BISPHOSPHATE 7-PHOSPHATASE"/>
    <property type="match status" value="1"/>
</dbReference>
<organism evidence="18 19">
    <name type="scientific">OM182 bacterium BACL3 MAG-120507-bin80</name>
    <dbReference type="NCBI Taxonomy" id="1655577"/>
    <lineage>
        <taxon>Bacteria</taxon>
        <taxon>Pseudomonadati</taxon>
        <taxon>Pseudomonadota</taxon>
        <taxon>Gammaproteobacteria</taxon>
        <taxon>OMG group</taxon>
        <taxon>OM182 clade</taxon>
    </lineage>
</organism>
<reference evidence="18 19" key="1">
    <citation type="submission" date="2015-10" db="EMBL/GenBank/DDBJ databases">
        <title>Metagenome-Assembled Genomes uncover a global brackish microbiome.</title>
        <authorList>
            <person name="Hugerth L.W."/>
            <person name="Larsson J."/>
            <person name="Alneberg J."/>
            <person name="Lindh M.V."/>
            <person name="Legrand C."/>
            <person name="Pinhassi J."/>
            <person name="Andersson A.F."/>
        </authorList>
    </citation>
    <scope>NUCLEOTIDE SEQUENCE [LARGE SCALE GENOMIC DNA]</scope>
    <source>
        <strain evidence="18">BACL4 MAG-120507-bin80</strain>
    </source>
</reference>
<dbReference type="NCBIfam" id="TIGR01656">
    <property type="entry name" value="Histidinol-ppas"/>
    <property type="match status" value="1"/>
</dbReference>
<dbReference type="InterPro" id="IPR036412">
    <property type="entry name" value="HAD-like_sf"/>
</dbReference>
<feature type="site" description="Stabilizes the phosphoryl group" evidence="16">
    <location>
        <position position="101"/>
    </location>
</feature>
<dbReference type="CDD" id="cd07503">
    <property type="entry name" value="HAD_HisB-N"/>
    <property type="match status" value="1"/>
</dbReference>
<dbReference type="Proteomes" id="UP000051934">
    <property type="component" value="Unassembled WGS sequence"/>
</dbReference>
<dbReference type="InterPro" id="IPR006543">
    <property type="entry name" value="Histidinol-phos"/>
</dbReference>
<dbReference type="NCBIfam" id="TIGR01662">
    <property type="entry name" value="HAD-SF-IIIA"/>
    <property type="match status" value="1"/>
</dbReference>
<feature type="binding site" evidence="17">
    <location>
        <position position="7"/>
    </location>
    <ligand>
        <name>Mg(2+)</name>
        <dbReference type="ChEBI" id="CHEBI:18420"/>
    </ligand>
</feature>
<comment type="pathway">
    <text evidence="5">Nucleotide-sugar biosynthesis; ADP-L-glycero-beta-D-manno-heptose biosynthesis; ADP-L-glycero-beta-D-manno-heptose from D-glycero-beta-D-manno-heptose 7-phosphate: step 2/4.</text>
</comment>
<comment type="catalytic activity">
    <reaction evidence="1">
        <text>D-glycero-beta-D-manno-heptose 1,7-bisphosphate + H2O = D-glycero-beta-D-manno-heptose 1-phosphate + phosphate</text>
        <dbReference type="Rhea" id="RHEA:28518"/>
        <dbReference type="ChEBI" id="CHEBI:15377"/>
        <dbReference type="ChEBI" id="CHEBI:43474"/>
        <dbReference type="ChEBI" id="CHEBI:60208"/>
        <dbReference type="ChEBI" id="CHEBI:61593"/>
        <dbReference type="EC" id="3.1.3.82"/>
    </reaction>
</comment>
<accession>A0A0R2S7J4</accession>
<evidence type="ECO:0000256" key="7">
    <source>
        <dbReference type="ARBA" id="ARBA00022490"/>
    </source>
</evidence>
<protein>
    <recommendedName>
        <fullName evidence="14">D,D-heptose 1,7-bisphosphate phosphatase</fullName>
        <ecNumber evidence="14">3.1.3.-</ecNumber>
    </recommendedName>
</protein>
<feature type="binding site" evidence="17">
    <location>
        <position position="89"/>
    </location>
    <ligand>
        <name>Zn(2+)</name>
        <dbReference type="ChEBI" id="CHEBI:29105"/>
    </ligand>
</feature>
<keyword evidence="12 14" id="KW-0119">Carbohydrate metabolism</keyword>
<keyword evidence="9 14" id="KW-0378">Hydrolase</keyword>
<dbReference type="InterPro" id="IPR004446">
    <property type="entry name" value="Heptose_bisP_phosphatase"/>
</dbReference>
<feature type="active site" description="Nucleophile" evidence="15">
    <location>
        <position position="7"/>
    </location>
</feature>
<feature type="binding site" evidence="17">
    <location>
        <position position="99"/>
    </location>
    <ligand>
        <name>Zn(2+)</name>
        <dbReference type="ChEBI" id="CHEBI:29105"/>
    </ligand>
</feature>
<evidence type="ECO:0000256" key="11">
    <source>
        <dbReference type="ARBA" id="ARBA00022842"/>
    </source>
</evidence>
<dbReference type="PIRSF" id="PIRSF004682">
    <property type="entry name" value="GmhB"/>
    <property type="match status" value="1"/>
</dbReference>
<gene>
    <name evidence="18" type="ORF">ABR69_04060</name>
</gene>
<comment type="similarity">
    <text evidence="13 14">Belongs to the gmhB family.</text>
</comment>
<dbReference type="Gene3D" id="3.40.50.1000">
    <property type="entry name" value="HAD superfamily/HAD-like"/>
    <property type="match status" value="1"/>
</dbReference>
<evidence type="ECO:0000256" key="5">
    <source>
        <dbReference type="ARBA" id="ARBA00004708"/>
    </source>
</evidence>
<dbReference type="EC" id="3.1.3.-" evidence="14"/>
<evidence type="ECO:0000313" key="19">
    <source>
        <dbReference type="Proteomes" id="UP000051934"/>
    </source>
</evidence>
<proteinExistence type="inferred from homology"/>
<dbReference type="EMBL" id="LIBB01000289">
    <property type="protein sequence ID" value="KRO70833.1"/>
    <property type="molecule type" value="Genomic_DNA"/>
</dbReference>
<comment type="subunit">
    <text evidence="6">Monomer.</text>
</comment>
<sequence length="185" mass="19740">MPVLVLDRDGVINHDSVDFIKSTDEFVPLPGSVLAIARAHHAGWKVVVATNQSGLGRGLFDEYALAQMHEKLITLVEDAGGEIEGIVFCPHLPETGCDCRKPRVGLLTEIESTFGLSLAGEPFVGDSLRDLEAAIAFGCRPVLVRTGKGRETEAKLLSEPNLLGTTDLSIFDDLAAAVESLCGQV</sequence>
<dbReference type="FunFam" id="3.40.50.1000:FF:000168">
    <property type="entry name" value="D,D-heptose 1,7-bisphosphate phosphatase"/>
    <property type="match status" value="1"/>
</dbReference>
<feature type="site" description="Contributes to substrate recognition" evidence="16">
    <location>
        <position position="100"/>
    </location>
</feature>
<comment type="subcellular location">
    <subcellularLocation>
        <location evidence="4 14">Cytoplasm</location>
    </subcellularLocation>
</comment>
<feature type="binding site" evidence="17">
    <location>
        <position position="97"/>
    </location>
    <ligand>
        <name>Zn(2+)</name>
        <dbReference type="ChEBI" id="CHEBI:29105"/>
    </ligand>
</feature>
<keyword evidence="7 14" id="KW-0963">Cytoplasm</keyword>
<evidence type="ECO:0000256" key="17">
    <source>
        <dbReference type="PIRSR" id="PIRSR004682-4"/>
    </source>
</evidence>
<keyword evidence="10 17" id="KW-0862">Zinc</keyword>
<evidence type="ECO:0000256" key="3">
    <source>
        <dbReference type="ARBA" id="ARBA00001947"/>
    </source>
</evidence>
<dbReference type="InterPro" id="IPR023214">
    <property type="entry name" value="HAD_sf"/>
</dbReference>
<evidence type="ECO:0000256" key="9">
    <source>
        <dbReference type="ARBA" id="ARBA00022801"/>
    </source>
</evidence>
<evidence type="ECO:0000256" key="8">
    <source>
        <dbReference type="ARBA" id="ARBA00022723"/>
    </source>
</evidence>
<dbReference type="SUPFAM" id="SSF56784">
    <property type="entry name" value="HAD-like"/>
    <property type="match status" value="1"/>
</dbReference>
<feature type="site" description="Stabilizes the phosphoryl group" evidence="16">
    <location>
        <position position="50"/>
    </location>
</feature>
<feature type="active site" description="Proton donor" evidence="15">
    <location>
        <position position="9"/>
    </location>
</feature>